<dbReference type="Proteomes" id="UP001165101">
    <property type="component" value="Unassembled WGS sequence"/>
</dbReference>
<name>A0ACB5U5R2_CANBO</name>
<accession>A0ACB5U5R2</accession>
<keyword evidence="2" id="KW-1185">Reference proteome</keyword>
<dbReference type="EMBL" id="BSXV01005745">
    <property type="protein sequence ID" value="GMF02771.1"/>
    <property type="molecule type" value="Genomic_DNA"/>
</dbReference>
<comment type="caution">
    <text evidence="1">The sequence shown here is derived from an EMBL/GenBank/DDBJ whole genome shotgun (WGS) entry which is preliminary data.</text>
</comment>
<proteinExistence type="predicted"/>
<gene>
    <name evidence="1" type="ORF">Cboi01_000617300</name>
</gene>
<organism evidence="1 2">
    <name type="scientific">Candida boidinii</name>
    <name type="common">Yeast</name>
    <dbReference type="NCBI Taxonomy" id="5477"/>
    <lineage>
        <taxon>Eukaryota</taxon>
        <taxon>Fungi</taxon>
        <taxon>Dikarya</taxon>
        <taxon>Ascomycota</taxon>
        <taxon>Saccharomycotina</taxon>
        <taxon>Pichiomycetes</taxon>
        <taxon>Pichiales</taxon>
        <taxon>Pichiaceae</taxon>
        <taxon>Ogataea</taxon>
        <taxon>Ogataea/Candida clade</taxon>
    </lineage>
</organism>
<evidence type="ECO:0000313" key="2">
    <source>
        <dbReference type="Proteomes" id="UP001165101"/>
    </source>
</evidence>
<evidence type="ECO:0000313" key="1">
    <source>
        <dbReference type="EMBL" id="GMF02771.1"/>
    </source>
</evidence>
<sequence>MSDHTHENAIGNSVTPSSIEIGKSELNQFVDQSEENNNDIEESESEESTQESNEESDNEESESESESEDEQENKNESGDEDDEIGVADEIISEIRRGVYTCLVCTGEIDEESPVWSCHHCFRVYDLNCIKNWAKNGSSTASDNSWRCPSFSLLIVVVKHVISNLMTVFMVVHLDVIQVHILRNVLHWVLN</sequence>
<reference evidence="1" key="1">
    <citation type="submission" date="2023-04" db="EMBL/GenBank/DDBJ databases">
        <title>Candida boidinii NBRC 1967.</title>
        <authorList>
            <person name="Ichikawa N."/>
            <person name="Sato H."/>
            <person name="Tonouchi N."/>
        </authorList>
    </citation>
    <scope>NUCLEOTIDE SEQUENCE</scope>
    <source>
        <strain evidence="1">NBRC 1967</strain>
    </source>
</reference>
<protein>
    <submittedName>
        <fullName evidence="1">Unnamed protein product</fullName>
    </submittedName>
</protein>